<dbReference type="EMBL" id="CZQD01000046">
    <property type="protein sequence ID" value="CUS57595.1"/>
    <property type="molecule type" value="Genomic_DNA"/>
</dbReference>
<proteinExistence type="predicted"/>
<gene>
    <name evidence="1" type="ORF">MGWOODY_Hyp2291</name>
</gene>
<organism evidence="1">
    <name type="scientific">hydrothermal vent metagenome</name>
    <dbReference type="NCBI Taxonomy" id="652676"/>
    <lineage>
        <taxon>unclassified sequences</taxon>
        <taxon>metagenomes</taxon>
        <taxon>ecological metagenomes</taxon>
    </lineage>
</organism>
<accession>A0A160U0F4</accession>
<protein>
    <submittedName>
        <fullName evidence="1">Uncharacterized protein</fullName>
    </submittedName>
</protein>
<sequence length="166" mass="17725">MKRFVQIGTAASILATSAMAESGAVQRVDADLPGPIEFEAPEALQAMTEGVVWLDLRIAPELEPAIILKDGNYGSLDGCEFGPVEADMVMVATGSNHMILEVRTGDPEQHAGNLLSCNYDPNLISDDGFGHMTRLKGCFFAHAISIPTAVHWRLNPLPAEACGFGD</sequence>
<evidence type="ECO:0000313" key="1">
    <source>
        <dbReference type="EMBL" id="CUS57595.1"/>
    </source>
</evidence>
<name>A0A160U0F4_9ZZZZ</name>
<reference evidence="1" key="1">
    <citation type="submission" date="2015-10" db="EMBL/GenBank/DDBJ databases">
        <authorList>
            <person name="Gilbert D.G."/>
        </authorList>
    </citation>
    <scope>NUCLEOTIDE SEQUENCE</scope>
</reference>
<dbReference type="AlphaFoldDB" id="A0A160U0F4"/>